<protein>
    <recommendedName>
        <fullName evidence="1">ISXO2-like transposase domain-containing protein</fullName>
    </recommendedName>
</protein>
<dbReference type="InterPro" id="IPR024445">
    <property type="entry name" value="Tnp_ISXO2-like"/>
</dbReference>
<dbReference type="PATRIC" id="fig|1163745.3.peg.1830"/>
<dbReference type="Pfam" id="PF12762">
    <property type="entry name" value="DDE_Tnp_IS1595"/>
    <property type="match status" value="1"/>
</dbReference>
<dbReference type="Proteomes" id="UP000005013">
    <property type="component" value="Chromosome"/>
</dbReference>
<dbReference type="AlphaFoldDB" id="I0EUT4"/>
<evidence type="ECO:0000259" key="1">
    <source>
        <dbReference type="SMART" id="SM01126"/>
    </source>
</evidence>
<dbReference type="STRING" id="1163745.HCD_08615"/>
<evidence type="ECO:0000313" key="3">
    <source>
        <dbReference type="Proteomes" id="UP000005013"/>
    </source>
</evidence>
<name>I0EUT4_HELCM</name>
<dbReference type="EMBL" id="CP003481">
    <property type="protein sequence ID" value="AFI06703.1"/>
    <property type="molecule type" value="Genomic_DNA"/>
</dbReference>
<dbReference type="PANTHER" id="PTHR33293">
    <property type="entry name" value="INSERTION ELEMENT IS1 1 PROTEIN INSB-RELATED"/>
    <property type="match status" value="1"/>
</dbReference>
<sequence>MPNHTNELKIIKQLFNNLTKTDKKAFLKTIKDKEKSITKTPIQKEIKECPHCKSNQFVKNGKKDNKQRFMCKDCKKTFTLTNNTILFSTKTDIKVWKKFVRCMIEKYSLKKTAEICKISLPTAFAWRHKILDALQNIQNEVELNGVVEADETYFPLSFKGHHKNFKLPRLSKHRDTQALKRGLSKEQACVTSGVNLNGKSIAKVSDLGKPKIKDLIKVLSNKVSRDSIFVTDSFRAYLKLANNMELSHIRIPKKKHKLGSFNIQTINSYHSHLKDMIKHKIKGVATKYLDNYLVYHNFVNFAKESYKEVILFEYIQNNECVSLSLEISHRECLGLVG</sequence>
<dbReference type="RefSeq" id="WP_014660163.1">
    <property type="nucleotide sequence ID" value="NC_017735.1"/>
</dbReference>
<proteinExistence type="predicted"/>
<feature type="domain" description="ISXO2-like transposase" evidence="1">
    <location>
        <begin position="142"/>
        <end position="297"/>
    </location>
</feature>
<evidence type="ECO:0000313" key="2">
    <source>
        <dbReference type="EMBL" id="AFI06703.1"/>
    </source>
</evidence>
<dbReference type="OrthoDB" id="5362346at2"/>
<gene>
    <name evidence="2" type="ordered locus">HCD_08615</name>
</gene>
<dbReference type="NCBIfam" id="NF033547">
    <property type="entry name" value="transpos_IS1595"/>
    <property type="match status" value="1"/>
</dbReference>
<organism evidence="2 3">
    <name type="scientific">Helicobacter cetorum (strain ATCC BAA-540 / CCUG 52418 / MIT 99-5656)</name>
    <dbReference type="NCBI Taxonomy" id="1163745"/>
    <lineage>
        <taxon>Bacteria</taxon>
        <taxon>Pseudomonadati</taxon>
        <taxon>Campylobacterota</taxon>
        <taxon>Epsilonproteobacteria</taxon>
        <taxon>Campylobacterales</taxon>
        <taxon>Helicobacteraceae</taxon>
        <taxon>Helicobacter</taxon>
    </lineage>
</organism>
<dbReference type="SMART" id="SM01126">
    <property type="entry name" value="DDE_Tnp_IS1595"/>
    <property type="match status" value="1"/>
</dbReference>
<accession>I0EUT4</accession>
<reference evidence="2 3" key="1">
    <citation type="journal article" date="2013" name="PLoS ONE">
        <title>Sequence Divergence and Conservation in Genomes ofHelicobacter cetorum Strains from a Dolphin and a Whale.</title>
        <authorList>
            <person name="Kersulyte D."/>
            <person name="Rossi M."/>
            <person name="Berg D.E."/>
        </authorList>
    </citation>
    <scope>NUCLEOTIDE SEQUENCE [LARGE SCALE GENOMIC DNA]</scope>
    <source>
        <strain evidence="2 3">MIT 99-5656</strain>
    </source>
</reference>
<dbReference type="InterPro" id="IPR051354">
    <property type="entry name" value="Transposase_27_IS1"/>
</dbReference>
<keyword evidence="3" id="KW-1185">Reference proteome</keyword>
<dbReference type="HOGENOM" id="CLU_048546_0_0_7"/>
<dbReference type="PANTHER" id="PTHR33293:SF1">
    <property type="entry name" value="INSERTION ELEMENT IS1 1 PROTEIN INSB-RELATED"/>
    <property type="match status" value="1"/>
</dbReference>
<dbReference type="eggNOG" id="COG3677">
    <property type="taxonomic scope" value="Bacteria"/>
</dbReference>
<dbReference type="KEGG" id="hcm:HCD_08615"/>